<dbReference type="PANTHER" id="PTHR13696">
    <property type="entry name" value="P-LOOP CONTAINING NUCLEOSIDE TRIPHOSPHATE HYDROLASE"/>
    <property type="match status" value="1"/>
</dbReference>
<name>A0A6M6DJB2_PRIMG</name>
<dbReference type="Gene3D" id="3.40.50.300">
    <property type="entry name" value="P-loop containing nucleotide triphosphate hydrolases"/>
    <property type="match status" value="1"/>
</dbReference>
<dbReference type="PANTHER" id="PTHR13696:SF99">
    <property type="entry name" value="COBYRINIC ACID AC-DIAMIDE SYNTHASE"/>
    <property type="match status" value="1"/>
</dbReference>
<evidence type="ECO:0000313" key="3">
    <source>
        <dbReference type="Proteomes" id="UP000501076"/>
    </source>
</evidence>
<evidence type="ECO:0000313" key="2">
    <source>
        <dbReference type="EMBL" id="QJX74723.1"/>
    </source>
</evidence>
<dbReference type="CDD" id="cd02042">
    <property type="entry name" value="ParAB_family"/>
    <property type="match status" value="1"/>
</dbReference>
<dbReference type="RefSeq" id="WP_171776440.1">
    <property type="nucleotide sequence ID" value="NZ_CP045269.1"/>
</dbReference>
<dbReference type="InterPro" id="IPR025669">
    <property type="entry name" value="AAA_dom"/>
</dbReference>
<dbReference type="InterPro" id="IPR050678">
    <property type="entry name" value="DNA_Partitioning_ATPase"/>
</dbReference>
<dbReference type="SUPFAM" id="SSF52540">
    <property type="entry name" value="P-loop containing nucleoside triphosphate hydrolases"/>
    <property type="match status" value="1"/>
</dbReference>
<dbReference type="AlphaFoldDB" id="A0A6M6DJB2"/>
<dbReference type="EMBL" id="CP045269">
    <property type="protein sequence ID" value="QJX74723.1"/>
    <property type="molecule type" value="Genomic_DNA"/>
</dbReference>
<gene>
    <name evidence="2" type="ORF">FDZ14_00455</name>
</gene>
<sequence length="255" mass="28029">MAKIFAIATNKGGVLKTTLTVNLGAELSKKHRVLLLDTDPQSNVAGTFGIIESEVPATLYDCLARNKNLKEAIVNVSENLDIVYTGKEMNSFTGENPDDGSEISPLRIKELIDSVKEQYDYILIDTAPAQNSVTIQALLAVDEVIIPFHPEGYSVSSIVATLEAVTEIKDVTKKKLKVNSFVITKYESKSYTHKKVLNDILSVANRLGIRVISTKVPQTASGGRSIVEEQKPTVLAKRWYKLKATYANVANEVFK</sequence>
<accession>A0A6M6DJB2</accession>
<feature type="domain" description="AAA" evidence="1">
    <location>
        <begin position="3"/>
        <end position="178"/>
    </location>
</feature>
<dbReference type="Proteomes" id="UP000501076">
    <property type="component" value="Plasmid pFDU301G"/>
</dbReference>
<dbReference type="InterPro" id="IPR027417">
    <property type="entry name" value="P-loop_NTPase"/>
</dbReference>
<keyword evidence="2" id="KW-0614">Plasmid</keyword>
<proteinExistence type="predicted"/>
<evidence type="ECO:0000259" key="1">
    <source>
        <dbReference type="Pfam" id="PF13614"/>
    </source>
</evidence>
<geneLocation type="plasmid" evidence="3">
    <name>pfdu301g</name>
</geneLocation>
<reference evidence="2 3" key="1">
    <citation type="submission" date="2019-10" db="EMBL/GenBank/DDBJ databases">
        <title>Complete genome sequences for adaption low water activity.</title>
        <authorList>
            <person name="Zhao L."/>
            <person name="Zhong J."/>
        </authorList>
    </citation>
    <scope>NUCLEOTIDE SEQUENCE [LARGE SCALE GENOMIC DNA]</scope>
    <source>
        <strain evidence="2 3">FDU301</strain>
        <plasmid evidence="3">pfdu301g</plasmid>
    </source>
</reference>
<protein>
    <submittedName>
        <fullName evidence="2">AAA family ATPase</fullName>
    </submittedName>
</protein>
<organism evidence="2 3">
    <name type="scientific">Priestia megaterium</name>
    <name type="common">Bacillus megaterium</name>
    <dbReference type="NCBI Taxonomy" id="1404"/>
    <lineage>
        <taxon>Bacteria</taxon>
        <taxon>Bacillati</taxon>
        <taxon>Bacillota</taxon>
        <taxon>Bacilli</taxon>
        <taxon>Bacillales</taxon>
        <taxon>Bacillaceae</taxon>
        <taxon>Priestia</taxon>
    </lineage>
</organism>
<dbReference type="PIRSF" id="PIRSF009320">
    <property type="entry name" value="Nuc_binding_HP_1000"/>
    <property type="match status" value="1"/>
</dbReference>
<dbReference type="Pfam" id="PF13614">
    <property type="entry name" value="AAA_31"/>
    <property type="match status" value="1"/>
</dbReference>